<feature type="transmembrane region" description="Helical" evidence="7">
    <location>
        <begin position="637"/>
        <end position="658"/>
    </location>
</feature>
<dbReference type="SUPFAM" id="SSF52540">
    <property type="entry name" value="P-loop containing nucleoside triphosphate hydrolases"/>
    <property type="match status" value="1"/>
</dbReference>
<dbReference type="GO" id="GO:0043190">
    <property type="term" value="C:ATP-binding cassette (ABC) transporter complex"/>
    <property type="evidence" value="ECO:0007669"/>
    <property type="project" value="InterPro"/>
</dbReference>
<evidence type="ECO:0000259" key="9">
    <source>
        <dbReference type="PROSITE" id="PS51012"/>
    </source>
</evidence>
<dbReference type="AlphaFoldDB" id="A0A1J0MMY7"/>
<dbReference type="InterPro" id="IPR017871">
    <property type="entry name" value="ABC_transporter-like_CS"/>
</dbReference>
<evidence type="ECO:0000256" key="3">
    <source>
        <dbReference type="ARBA" id="ARBA00022741"/>
    </source>
</evidence>
<evidence type="ECO:0000256" key="5">
    <source>
        <dbReference type="ARBA" id="ARBA00022989"/>
    </source>
</evidence>
<dbReference type="PROSITE" id="PS50893">
    <property type="entry name" value="ABC_TRANSPORTER_2"/>
    <property type="match status" value="1"/>
</dbReference>
<dbReference type="CDD" id="cd03230">
    <property type="entry name" value="ABC_DR_subfamily_A"/>
    <property type="match status" value="1"/>
</dbReference>
<dbReference type="InterPro" id="IPR000412">
    <property type="entry name" value="ABC_2_transport"/>
</dbReference>
<dbReference type="SMART" id="SM00382">
    <property type="entry name" value="AAA"/>
    <property type="match status" value="1"/>
</dbReference>
<keyword evidence="3" id="KW-0547">Nucleotide-binding</keyword>
<dbReference type="InterPro" id="IPR047817">
    <property type="entry name" value="ABC2_TM_bact-type"/>
</dbReference>
<dbReference type="EMBL" id="KX134761">
    <property type="protein sequence ID" value="APD26540.1"/>
    <property type="molecule type" value="Genomic_DNA"/>
</dbReference>
<keyword evidence="2 7" id="KW-0812">Transmembrane</keyword>
<keyword evidence="5 7" id="KW-1133">Transmembrane helix</keyword>
<dbReference type="PROSITE" id="PS51012">
    <property type="entry name" value="ABC_TM2"/>
    <property type="match status" value="1"/>
</dbReference>
<keyword evidence="4 10" id="KW-0067">ATP-binding</keyword>
<dbReference type="PANTHER" id="PTHR43038:SF3">
    <property type="entry name" value="ABC TRANSPORTER G FAMILY MEMBER 20 ISOFORM X1"/>
    <property type="match status" value="1"/>
</dbReference>
<dbReference type="GO" id="GO:0005524">
    <property type="term" value="F:ATP binding"/>
    <property type="evidence" value="ECO:0007669"/>
    <property type="project" value="UniProtKB-KW"/>
</dbReference>
<accession>A0A1J0MMY7</accession>
<dbReference type="Pfam" id="PF00005">
    <property type="entry name" value="ABC_tran"/>
    <property type="match status" value="1"/>
</dbReference>
<dbReference type="InterPro" id="IPR013525">
    <property type="entry name" value="ABC2_TM"/>
</dbReference>
<feature type="transmembrane region" description="Helical" evidence="7">
    <location>
        <begin position="527"/>
        <end position="551"/>
    </location>
</feature>
<dbReference type="GO" id="GO:0016887">
    <property type="term" value="F:ATP hydrolysis activity"/>
    <property type="evidence" value="ECO:0007669"/>
    <property type="project" value="InterPro"/>
</dbReference>
<dbReference type="PROSITE" id="PS00211">
    <property type="entry name" value="ABC_TRANSPORTER_1"/>
    <property type="match status" value="1"/>
</dbReference>
<proteinExistence type="predicted"/>
<evidence type="ECO:0000256" key="6">
    <source>
        <dbReference type="ARBA" id="ARBA00023136"/>
    </source>
</evidence>
<organism evidence="10">
    <name type="scientific">Brachionus koreanus</name>
    <dbReference type="NCBI Taxonomy" id="1199090"/>
    <lineage>
        <taxon>Eukaryota</taxon>
        <taxon>Metazoa</taxon>
        <taxon>Spiralia</taxon>
        <taxon>Gnathifera</taxon>
        <taxon>Rotifera</taxon>
        <taxon>Eurotatoria</taxon>
        <taxon>Monogononta</taxon>
        <taxon>Pseudotrocha</taxon>
        <taxon>Ploima</taxon>
        <taxon>Brachionidae</taxon>
        <taxon>Brachionus</taxon>
    </lineage>
</organism>
<feature type="domain" description="ABC transmembrane type-2" evidence="9">
    <location>
        <begin position="494"/>
        <end position="721"/>
    </location>
</feature>
<comment type="subcellular location">
    <subcellularLocation>
        <location evidence="1">Membrane</location>
        <topology evidence="1">Multi-pass membrane protein</topology>
    </subcellularLocation>
</comment>
<evidence type="ECO:0000256" key="7">
    <source>
        <dbReference type="SAM" id="Phobius"/>
    </source>
</evidence>
<dbReference type="PANTHER" id="PTHR43038">
    <property type="entry name" value="ATP-BINDING CASSETTE, SUB-FAMILY H, MEMBER 1"/>
    <property type="match status" value="1"/>
</dbReference>
<evidence type="ECO:0000256" key="1">
    <source>
        <dbReference type="ARBA" id="ARBA00004141"/>
    </source>
</evidence>
<feature type="domain" description="ABC transporter" evidence="8">
    <location>
        <begin position="34"/>
        <end position="264"/>
    </location>
</feature>
<feature type="transmembrane region" description="Helical" evidence="7">
    <location>
        <begin position="606"/>
        <end position="625"/>
    </location>
</feature>
<dbReference type="InterPro" id="IPR003593">
    <property type="entry name" value="AAA+_ATPase"/>
</dbReference>
<protein>
    <submittedName>
        <fullName evidence="10">ATP-binding cassette transporter subfamily H member-like1 protein</fullName>
    </submittedName>
</protein>
<name>A0A1J0MMY7_9BILA</name>
<evidence type="ECO:0000313" key="10">
    <source>
        <dbReference type="EMBL" id="APD26540.1"/>
    </source>
</evidence>
<dbReference type="InterPro" id="IPR003439">
    <property type="entry name" value="ABC_transporter-like_ATP-bd"/>
</dbReference>
<evidence type="ECO:0000256" key="4">
    <source>
        <dbReference type="ARBA" id="ARBA00022840"/>
    </source>
</evidence>
<evidence type="ECO:0000259" key="8">
    <source>
        <dbReference type="PROSITE" id="PS50893"/>
    </source>
</evidence>
<sequence length="722" mass="80758">MDSLSNNVPLLPNNNLKIIPISNKENSEAISNAVTIQSGYKSYGNFSVLRDLNLNVPVGAIYGLLGPSGCGKTTILRSVVGRIFLDSGELLVFGKEPGTKGHEVPGSLVGYMPQEVALYNEFTISETLIYFGFLHNMEKENVTKRRNFLIDFLDLPSKNRLVKNLSGGQKRRVSMSIALLQEPKLLILDEPTVGVDPILREKIWGHLIDISKTSQTTIIITTHYIEEARKADKVGLIRNGRILAENSPEYLLHAYSEISLENVFLKLCIKDESVPVPRAKKSNGLRNPLCEPQINEGIDNLNDEIPNVQIKKGKKSFVARIKKSVSKTFRVPKFNNFLGALFKDSILIRRNWGFLIFQFLIPVIQISLFCLCIGREPYDLNFGIVNNETDFNDSSHFAAKMYVDEMSNKTFKKHYLNWSDAYTQTKSGKLWGFIDLSENFTQDTFQKFNPIRPKNSSIAGSNVNVYLDATNQQIALITQARITDAYQSFLISFLPYLPFEIDPNLLKSPIILQTPIYGQSNPQFINFMAPGIMATIIFTLTIGMTGLMFVIEKKEGLMDRSWAAGMNAVEVLSAHISSKIVIMTVQITILILISTLVFGVKMNGSVFVAALLLLLQGFCGMSYGLACSSIAKDETEVMQITIGSVFPVMLLSSIIWPIEGMPGWVRFITNFSPLTHSAEALRSVFSRGWGLETLTVWFGTLTVLVWSILFNLIALLFFNIDN</sequence>
<evidence type="ECO:0000256" key="2">
    <source>
        <dbReference type="ARBA" id="ARBA00022692"/>
    </source>
</evidence>
<dbReference type="Pfam" id="PF12698">
    <property type="entry name" value="ABC2_membrane_3"/>
    <property type="match status" value="1"/>
</dbReference>
<feature type="transmembrane region" description="Helical" evidence="7">
    <location>
        <begin position="580"/>
        <end position="600"/>
    </location>
</feature>
<dbReference type="Gene3D" id="3.40.50.300">
    <property type="entry name" value="P-loop containing nucleotide triphosphate hydrolases"/>
    <property type="match status" value="1"/>
</dbReference>
<dbReference type="PRINTS" id="PR00164">
    <property type="entry name" value="ABC2TRNSPORT"/>
</dbReference>
<keyword evidence="6 7" id="KW-0472">Membrane</keyword>
<feature type="transmembrane region" description="Helical" evidence="7">
    <location>
        <begin position="696"/>
        <end position="718"/>
    </location>
</feature>
<dbReference type="GO" id="GO:0140359">
    <property type="term" value="F:ABC-type transporter activity"/>
    <property type="evidence" value="ECO:0007669"/>
    <property type="project" value="InterPro"/>
</dbReference>
<dbReference type="InterPro" id="IPR027417">
    <property type="entry name" value="P-loop_NTPase"/>
</dbReference>
<reference evidence="10" key="1">
    <citation type="submission" date="2016-04" db="EMBL/GenBank/DDBJ databases">
        <title>ATP-Binding Cassette transporters in monogonont rotifer Brachionus koreanus.</title>
        <authorList>
            <person name="Jeong C.-B."/>
            <person name="Kang H.-M."/>
            <person name="Lee J.-S."/>
        </authorList>
    </citation>
    <scope>NUCLEOTIDE SEQUENCE</scope>
</reference>